<name>A0AAW1SC51_9CHLO</name>
<evidence type="ECO:0000313" key="5">
    <source>
        <dbReference type="Proteomes" id="UP001438707"/>
    </source>
</evidence>
<evidence type="ECO:0000256" key="1">
    <source>
        <dbReference type="SAM" id="MobiDB-lite"/>
    </source>
</evidence>
<feature type="region of interest" description="Disordered" evidence="1">
    <location>
        <begin position="218"/>
        <end position="274"/>
    </location>
</feature>
<dbReference type="AlphaFoldDB" id="A0AAW1SC51"/>
<dbReference type="Pfam" id="PF05050">
    <property type="entry name" value="Methyltransf_21"/>
    <property type="match status" value="1"/>
</dbReference>
<keyword evidence="5" id="KW-1185">Reference proteome</keyword>
<accession>A0AAW1SC51</accession>
<feature type="region of interest" description="Disordered" evidence="1">
    <location>
        <begin position="139"/>
        <end position="164"/>
    </location>
</feature>
<reference evidence="4 5" key="1">
    <citation type="journal article" date="2024" name="Nat. Commun.">
        <title>Phylogenomics reveals the evolutionary origins of lichenization in chlorophyte algae.</title>
        <authorList>
            <person name="Puginier C."/>
            <person name="Libourel C."/>
            <person name="Otte J."/>
            <person name="Skaloud P."/>
            <person name="Haon M."/>
            <person name="Grisel S."/>
            <person name="Petersen M."/>
            <person name="Berrin J.G."/>
            <person name="Delaux P.M."/>
            <person name="Dal Grande F."/>
            <person name="Keller J."/>
        </authorList>
    </citation>
    <scope>NUCLEOTIDE SEQUENCE [LARGE SCALE GENOMIC DNA]</scope>
    <source>
        <strain evidence="4 5">SAG 2145</strain>
    </source>
</reference>
<proteinExistence type="predicted"/>
<dbReference type="InterPro" id="IPR029063">
    <property type="entry name" value="SAM-dependent_MTases_sf"/>
</dbReference>
<feature type="compositionally biased region" description="Polar residues" evidence="1">
    <location>
        <begin position="238"/>
        <end position="248"/>
    </location>
</feature>
<gene>
    <name evidence="4" type="ORF">WJX74_008910</name>
</gene>
<dbReference type="NCBIfam" id="TIGR01444">
    <property type="entry name" value="fkbM_fam"/>
    <property type="match status" value="1"/>
</dbReference>
<dbReference type="InterPro" id="IPR052514">
    <property type="entry name" value="SAM-dependent_MTase"/>
</dbReference>
<dbReference type="InterPro" id="IPR006342">
    <property type="entry name" value="FkbM_mtfrase"/>
</dbReference>
<feature type="transmembrane region" description="Helical" evidence="2">
    <location>
        <begin position="20"/>
        <end position="44"/>
    </location>
</feature>
<evidence type="ECO:0000256" key="2">
    <source>
        <dbReference type="SAM" id="Phobius"/>
    </source>
</evidence>
<organism evidence="4 5">
    <name type="scientific">Apatococcus lobatus</name>
    <dbReference type="NCBI Taxonomy" id="904363"/>
    <lineage>
        <taxon>Eukaryota</taxon>
        <taxon>Viridiplantae</taxon>
        <taxon>Chlorophyta</taxon>
        <taxon>core chlorophytes</taxon>
        <taxon>Trebouxiophyceae</taxon>
        <taxon>Chlorellales</taxon>
        <taxon>Chlorellaceae</taxon>
        <taxon>Apatococcus</taxon>
    </lineage>
</organism>
<sequence length="804" mass="88570">MHPAGDSGSRRKPAGQLTTALAQAFALFAAAFLLTSLIIAGIYYSSWSPASKSAQQQDNLLQLPRNIFSNRLFLNGQLQLPQRIAPDALDVHASKSHSDAVHDHEMLHSDGTREVQSSSPNVSDILGHQFDELYQEAREPHQPHLDSTGSTDPSSEQTKESVQEVDVIKPHHLRSDGLLADAPKSDGPPVPRWHLQQQLPGTMNAERNAALTNEDLPHASTNSVHLPEHEHRSPAPAVQSNLKSSTSEPPAESHPATVSTAAHTDHQEGPPAAAAGHLQPVHMHEGNNTDAYKQQATNLPGLGNCSLQVDSKAHGHATLQHGNAGDAAAGHFFPNAISNDSEPSALEKLQPLRTPEQKRQEELLHQGWETRSICEDTCTLQLRITQTVPAFWMPYANPEYDVDVSGQVHHNGAVELGNTQIVHHHLQGRCVQEDGTRRLVADVGSNFGWYSLYAAALGCRSIAWEPVPHFRAFLEYGILLNDFSPQIQMRSASVSDVHGQEVKLTVPQRGIWGTASIAGANIDRAIDNKGDYEIVDSVTERVDEVIQEDVIILKMDVEGYEHLVHASAFRLFDEKRIENCLLEYSPGILEGSSRWADYPRLPAMLKSMLDQGFTLLHVRDDLVRNDLIHGSLPGGYLDWDKPLPGFEEITAANLQYDAEDAEKLARLSLGCPKPAELTENFASWRGCNGVPEDMHPKSFRSYIGHNTNIWATQNREGMQVDGTVGVMALDQNIHDWFGRSPEYGMGRRPCRNLGPDLLVRHRCPCNDNVACGAESRTIQLFAQKGLLVPDAPDQHLLDEALRTL</sequence>
<feature type="compositionally biased region" description="Polar residues" evidence="1">
    <location>
        <begin position="145"/>
        <end position="156"/>
    </location>
</feature>
<dbReference type="Gene3D" id="3.40.50.150">
    <property type="entry name" value="Vaccinia Virus protein VP39"/>
    <property type="match status" value="1"/>
</dbReference>
<protein>
    <recommendedName>
        <fullName evidence="3">Methyltransferase FkbM domain-containing protein</fullName>
    </recommendedName>
</protein>
<keyword evidence="2" id="KW-0812">Transmembrane</keyword>
<dbReference type="SUPFAM" id="SSF53335">
    <property type="entry name" value="S-adenosyl-L-methionine-dependent methyltransferases"/>
    <property type="match status" value="1"/>
</dbReference>
<feature type="domain" description="Methyltransferase FkbM" evidence="3">
    <location>
        <begin position="442"/>
        <end position="613"/>
    </location>
</feature>
<evidence type="ECO:0000313" key="4">
    <source>
        <dbReference type="EMBL" id="KAK9843227.1"/>
    </source>
</evidence>
<keyword evidence="2" id="KW-1133">Transmembrane helix</keyword>
<evidence type="ECO:0000259" key="3">
    <source>
        <dbReference type="Pfam" id="PF05050"/>
    </source>
</evidence>
<dbReference type="PANTHER" id="PTHR34203:SF13">
    <property type="entry name" value="EXPRESSED PROTEIN"/>
    <property type="match status" value="1"/>
</dbReference>
<keyword evidence="2" id="KW-0472">Membrane</keyword>
<dbReference type="Proteomes" id="UP001438707">
    <property type="component" value="Unassembled WGS sequence"/>
</dbReference>
<dbReference type="PANTHER" id="PTHR34203">
    <property type="entry name" value="METHYLTRANSFERASE, FKBM FAMILY PROTEIN"/>
    <property type="match status" value="1"/>
</dbReference>
<comment type="caution">
    <text evidence="4">The sequence shown here is derived from an EMBL/GenBank/DDBJ whole genome shotgun (WGS) entry which is preliminary data.</text>
</comment>
<dbReference type="EMBL" id="JALJOS010000002">
    <property type="protein sequence ID" value="KAK9843227.1"/>
    <property type="molecule type" value="Genomic_DNA"/>
</dbReference>